<evidence type="ECO:0000313" key="2">
    <source>
        <dbReference type="EMBL" id="TVX83710.1"/>
    </source>
</evidence>
<evidence type="ECO:0008006" key="4">
    <source>
        <dbReference type="Google" id="ProtNLM"/>
    </source>
</evidence>
<proteinExistence type="predicted"/>
<dbReference type="AlphaFoldDB" id="A0A8B5Y3M3"/>
<evidence type="ECO:0000313" key="3">
    <source>
        <dbReference type="Proteomes" id="UP000317770"/>
    </source>
</evidence>
<sequence length="574" mass="68118">MIHFLMVKPKIEISETYVETTLVDLTNHRNGIKNLNIYEQLNRQWKAWVIVEDDTRYFLDLQMDTYNSIKHLSIKLEPQKVDDSIFDKNLYNLKLIIKNQFRKDWKECVWIVDEQSTRFAVELYGKIHIGENLLRQFINVVMIRKFGIDWWEIYAPFNLRDKYEKRYKEYKAVSPTFRNVSDRLIAIDTDDLLTIMKHKIKKLSIKNTTELEVSLDTLKERDEVVSLVSSYKSFINKIKNEMEVILDIWQEVFSNYFSEAFIDEWKRFCKNRNHIAHNKLIDLEAYEKIKENVKNIEENIQIARERFESELSDEEEQIEINAFEEEMEKERERLYQLQRIEEEAGVSIISRNEIFMKFHEKISTFIDDIADSIYFRNDIEVTKDELILDENEQEQELLHVSSKINNRELKVISAEDIDEEAGANSEYHLKVIIDDQEEICTLSYVNGGAEFDKELGYYLPLTYNDFYIEGIDDFESEVLQLIDEYFPNIKEEIDNAKYSAEKDGGNYPVADFSCEECGEDYVSIDELILEIGMCGNCGHKHDLEICLRCERYYDGNSEGNHGFCNSCYEYIESQ</sequence>
<reference evidence="2 3" key="1">
    <citation type="submission" date="2019-07" db="EMBL/GenBank/DDBJ databases">
        <title>Genome assembly of Bacillus simplex strain GGC-P6A.</title>
        <authorList>
            <person name="Jennings M.E."/>
            <person name="Barton H.A."/>
        </authorList>
    </citation>
    <scope>NUCLEOTIDE SEQUENCE [LARGE SCALE GENOMIC DNA]</scope>
    <source>
        <strain evidence="2 3">GGC-P6A</strain>
    </source>
</reference>
<dbReference type="RefSeq" id="WP_144476263.1">
    <property type="nucleotide sequence ID" value="NZ_VNKI01000001.1"/>
</dbReference>
<comment type="caution">
    <text evidence="2">The sequence shown here is derived from an EMBL/GenBank/DDBJ whole genome shotgun (WGS) entry which is preliminary data.</text>
</comment>
<gene>
    <name evidence="2" type="ORF">FQP34_00190</name>
</gene>
<dbReference type="EMBL" id="VNKI01000001">
    <property type="protein sequence ID" value="TVX83710.1"/>
    <property type="molecule type" value="Genomic_DNA"/>
</dbReference>
<feature type="coiled-coil region" evidence="1">
    <location>
        <begin position="286"/>
        <end position="340"/>
    </location>
</feature>
<name>A0A8B5Y3M3_9BACI</name>
<keyword evidence="1" id="KW-0175">Coiled coil</keyword>
<protein>
    <recommendedName>
        <fullName evidence="4">Apea-like HEPN domain-containing protein</fullName>
    </recommendedName>
</protein>
<organism evidence="2 3">
    <name type="scientific">Peribacillus simplex</name>
    <dbReference type="NCBI Taxonomy" id="1478"/>
    <lineage>
        <taxon>Bacteria</taxon>
        <taxon>Bacillati</taxon>
        <taxon>Bacillota</taxon>
        <taxon>Bacilli</taxon>
        <taxon>Bacillales</taxon>
        <taxon>Bacillaceae</taxon>
        <taxon>Peribacillus</taxon>
    </lineage>
</organism>
<evidence type="ECO:0000256" key="1">
    <source>
        <dbReference type="SAM" id="Coils"/>
    </source>
</evidence>
<dbReference type="Proteomes" id="UP000317770">
    <property type="component" value="Unassembled WGS sequence"/>
</dbReference>
<accession>A0A8B5Y3M3</accession>